<comment type="caution">
    <text evidence="5">The sequence shown here is derived from an EMBL/GenBank/DDBJ whole genome shotgun (WGS) entry which is preliminary data.</text>
</comment>
<reference evidence="5" key="2">
    <citation type="journal article" date="2023" name="IMA Fungus">
        <title>Comparative genomic study of the Penicillium genus elucidates a diverse pangenome and 15 lateral gene transfer events.</title>
        <authorList>
            <person name="Petersen C."/>
            <person name="Sorensen T."/>
            <person name="Nielsen M.R."/>
            <person name="Sondergaard T.E."/>
            <person name="Sorensen J.L."/>
            <person name="Fitzpatrick D.A."/>
            <person name="Frisvad J.C."/>
            <person name="Nielsen K.L."/>
        </authorList>
    </citation>
    <scope>NUCLEOTIDE SEQUENCE</scope>
    <source>
        <strain evidence="5">IBT 3081</strain>
    </source>
</reference>
<dbReference type="RefSeq" id="XP_056576396.1">
    <property type="nucleotide sequence ID" value="XM_056727824.1"/>
</dbReference>
<accession>A0A9W9UZI8</accession>
<proteinExistence type="predicted"/>
<dbReference type="PROSITE" id="PS50076">
    <property type="entry name" value="DNAJ_2"/>
    <property type="match status" value="1"/>
</dbReference>
<dbReference type="OrthoDB" id="436519at2759"/>
<keyword evidence="6" id="KW-1185">Reference proteome</keyword>
<dbReference type="CDD" id="cd06257">
    <property type="entry name" value="DnaJ"/>
    <property type="match status" value="1"/>
</dbReference>
<feature type="domain" description="J" evidence="4">
    <location>
        <begin position="9"/>
        <end position="73"/>
    </location>
</feature>
<evidence type="ECO:0000256" key="3">
    <source>
        <dbReference type="SAM" id="MobiDB-lite"/>
    </source>
</evidence>
<dbReference type="InterPro" id="IPR051948">
    <property type="entry name" value="Hsp70_co-chaperone_J-domain"/>
</dbReference>
<dbReference type="InterPro" id="IPR001623">
    <property type="entry name" value="DnaJ_domain"/>
</dbReference>
<keyword evidence="2" id="KW-0175">Coiled coil</keyword>
<evidence type="ECO:0000256" key="1">
    <source>
        <dbReference type="ARBA" id="ARBA00023186"/>
    </source>
</evidence>
<dbReference type="SUPFAM" id="SSF46565">
    <property type="entry name" value="Chaperone J-domain"/>
    <property type="match status" value="1"/>
</dbReference>
<dbReference type="PROSITE" id="PS00636">
    <property type="entry name" value="DNAJ_1"/>
    <property type="match status" value="1"/>
</dbReference>
<dbReference type="EMBL" id="JAPZBT010000004">
    <property type="protein sequence ID" value="KAJ5360910.1"/>
    <property type="molecule type" value="Genomic_DNA"/>
</dbReference>
<dbReference type="InterPro" id="IPR036869">
    <property type="entry name" value="J_dom_sf"/>
</dbReference>
<reference evidence="5" key="1">
    <citation type="submission" date="2022-12" db="EMBL/GenBank/DDBJ databases">
        <authorList>
            <person name="Petersen C."/>
        </authorList>
    </citation>
    <scope>NUCLEOTIDE SEQUENCE</scope>
    <source>
        <strain evidence="5">IBT 3081</strain>
    </source>
</reference>
<keyword evidence="1" id="KW-0143">Chaperone</keyword>
<evidence type="ECO:0000313" key="5">
    <source>
        <dbReference type="EMBL" id="KAJ5360910.1"/>
    </source>
</evidence>
<dbReference type="GO" id="GO:0036503">
    <property type="term" value="P:ERAD pathway"/>
    <property type="evidence" value="ECO:0007669"/>
    <property type="project" value="TreeGrafter"/>
</dbReference>
<evidence type="ECO:0000259" key="4">
    <source>
        <dbReference type="PROSITE" id="PS50076"/>
    </source>
</evidence>
<evidence type="ECO:0000313" key="6">
    <source>
        <dbReference type="Proteomes" id="UP001147752"/>
    </source>
</evidence>
<feature type="region of interest" description="Disordered" evidence="3">
    <location>
        <begin position="72"/>
        <end position="98"/>
    </location>
</feature>
<dbReference type="GO" id="GO:0051087">
    <property type="term" value="F:protein-folding chaperone binding"/>
    <property type="evidence" value="ECO:0007669"/>
    <property type="project" value="TreeGrafter"/>
</dbReference>
<organism evidence="5 6">
    <name type="scientific">Penicillium concentricum</name>
    <dbReference type="NCBI Taxonomy" id="293559"/>
    <lineage>
        <taxon>Eukaryota</taxon>
        <taxon>Fungi</taxon>
        <taxon>Dikarya</taxon>
        <taxon>Ascomycota</taxon>
        <taxon>Pezizomycotina</taxon>
        <taxon>Eurotiomycetes</taxon>
        <taxon>Eurotiomycetidae</taxon>
        <taxon>Eurotiales</taxon>
        <taxon>Aspergillaceae</taxon>
        <taxon>Penicillium</taxon>
    </lineage>
</organism>
<gene>
    <name evidence="5" type="ORF">N7517_010101</name>
</gene>
<dbReference type="SMART" id="SM00271">
    <property type="entry name" value="DnaJ"/>
    <property type="match status" value="1"/>
</dbReference>
<sequence>MTSISKPPDYYEILQVSPNADIKSIKSSWKRLALARHPDKNTAKNAVAEFQLLHEAYSILIDPSTRQTYDAKYQASTSTSAQYSTSQTSRKTPDKDGEQKSIQELQSMLHRCEKDIRDHELRLKEAHASLMKLRAEITSLENDARSMEQDKASGQTIWGYLTSFLPGGESRLEQEREERDRIYRGKLATRRIKETEKSRRLEKIQAYEVFARAYRQQAISIEKKITEKREKDRRDYEELNPLIRQFAIIEPGGVVSRVVSDVAAA</sequence>
<dbReference type="Proteomes" id="UP001147752">
    <property type="component" value="Unassembled WGS sequence"/>
</dbReference>
<evidence type="ECO:0000256" key="2">
    <source>
        <dbReference type="SAM" id="Coils"/>
    </source>
</evidence>
<dbReference type="GeneID" id="81467007"/>
<dbReference type="PANTHER" id="PTHR44360">
    <property type="entry name" value="DNAJ HOMOLOG SUBFAMILY B MEMBER 9"/>
    <property type="match status" value="1"/>
</dbReference>
<feature type="compositionally biased region" description="Low complexity" evidence="3">
    <location>
        <begin position="73"/>
        <end position="89"/>
    </location>
</feature>
<dbReference type="InterPro" id="IPR018253">
    <property type="entry name" value="DnaJ_domain_CS"/>
</dbReference>
<feature type="coiled-coil region" evidence="2">
    <location>
        <begin position="102"/>
        <end position="150"/>
    </location>
</feature>
<dbReference type="Gene3D" id="1.10.287.110">
    <property type="entry name" value="DnaJ domain"/>
    <property type="match status" value="1"/>
</dbReference>
<protein>
    <recommendedName>
        <fullName evidence="4">J domain-containing protein</fullName>
    </recommendedName>
</protein>
<dbReference type="GO" id="GO:0051787">
    <property type="term" value="F:misfolded protein binding"/>
    <property type="evidence" value="ECO:0007669"/>
    <property type="project" value="TreeGrafter"/>
</dbReference>
<dbReference type="GO" id="GO:0005783">
    <property type="term" value="C:endoplasmic reticulum"/>
    <property type="evidence" value="ECO:0007669"/>
    <property type="project" value="TreeGrafter"/>
</dbReference>
<dbReference type="AlphaFoldDB" id="A0A9W9UZI8"/>
<dbReference type="PRINTS" id="PR00625">
    <property type="entry name" value="JDOMAIN"/>
</dbReference>
<dbReference type="PANTHER" id="PTHR44360:SF1">
    <property type="entry name" value="DNAJ HOMOLOG SUBFAMILY B MEMBER 9"/>
    <property type="match status" value="1"/>
</dbReference>
<dbReference type="Pfam" id="PF00226">
    <property type="entry name" value="DnaJ"/>
    <property type="match status" value="1"/>
</dbReference>
<name>A0A9W9UZI8_9EURO</name>